<reference evidence="2 3" key="1">
    <citation type="submission" date="2021-01" db="EMBL/GenBank/DDBJ databases">
        <title>Biogeographic distribution of Paracoccus.</title>
        <authorList>
            <person name="Hollensteiner J."/>
            <person name="Leineberger J."/>
            <person name="Brinkhoff T."/>
            <person name="Daniel R."/>
        </authorList>
    </citation>
    <scope>NUCLEOTIDE SEQUENCE [LARGE SCALE GENOMIC DNA]</scope>
    <source>
        <strain evidence="2 3">KCTC 22803</strain>
    </source>
</reference>
<keyword evidence="1" id="KW-0472">Membrane</keyword>
<feature type="transmembrane region" description="Helical" evidence="1">
    <location>
        <begin position="228"/>
        <end position="251"/>
    </location>
</feature>
<dbReference type="InterPro" id="IPR010295">
    <property type="entry name" value="DUF898"/>
</dbReference>
<feature type="transmembrane region" description="Helical" evidence="1">
    <location>
        <begin position="131"/>
        <end position="153"/>
    </location>
</feature>
<gene>
    <name evidence="2" type="ORF">JHX87_15160</name>
</gene>
<dbReference type="RefSeq" id="WP_271885394.1">
    <property type="nucleotide sequence ID" value="NZ_CP067136.1"/>
</dbReference>
<keyword evidence="1" id="KW-0812">Transmembrane</keyword>
<sequence>MEPTTEQHQIRFTGDAKTYFGIWIVNILLSIVTLGIYSAWAKVRTQRYFNQNTLIDDRRFDYHATGKQLLIGRLLVVLFLILTAVPVLGAVLLLGLIVALPWLINRSLAFHARMTSFSGVRFGFDGSYGRAFLVFMLYPLLSVLTLFLFTPFLSRASHRYVLNNARYGTARFGFDSPIGPFYAAFLLSALTGVALACIAFIALGGVGMYQQFMLAVQYGATPQAGSEMIILVLYASLFIGLLPAGFIYQAFLRNAVYSNITLQGGHRFVSTVKPLHMVWIAMSNAVLSVISLGLLYPWAKVRMARYLADSTQVKVAGSFDVFVGIEEGKVTSVGDAYTDIEGIDLGLAV</sequence>
<dbReference type="Proteomes" id="UP001219349">
    <property type="component" value="Chromosome"/>
</dbReference>
<evidence type="ECO:0000256" key="1">
    <source>
        <dbReference type="SAM" id="Phobius"/>
    </source>
</evidence>
<evidence type="ECO:0000313" key="3">
    <source>
        <dbReference type="Proteomes" id="UP001219349"/>
    </source>
</evidence>
<protein>
    <submittedName>
        <fullName evidence="2">DUF898 domain-containing protein</fullName>
    </submittedName>
</protein>
<keyword evidence="3" id="KW-1185">Reference proteome</keyword>
<proteinExistence type="predicted"/>
<feature type="transmembrane region" description="Helical" evidence="1">
    <location>
        <begin position="277"/>
        <end position="296"/>
    </location>
</feature>
<name>A0ABY7SIG4_9RHOB</name>
<keyword evidence="1" id="KW-1133">Transmembrane helix</keyword>
<feature type="transmembrane region" description="Helical" evidence="1">
    <location>
        <begin position="20"/>
        <end position="40"/>
    </location>
</feature>
<feature type="transmembrane region" description="Helical" evidence="1">
    <location>
        <begin position="74"/>
        <end position="104"/>
    </location>
</feature>
<dbReference type="EMBL" id="CP067136">
    <property type="protein sequence ID" value="WCR06796.1"/>
    <property type="molecule type" value="Genomic_DNA"/>
</dbReference>
<evidence type="ECO:0000313" key="2">
    <source>
        <dbReference type="EMBL" id="WCR06796.1"/>
    </source>
</evidence>
<dbReference type="Pfam" id="PF05987">
    <property type="entry name" value="DUF898"/>
    <property type="match status" value="1"/>
</dbReference>
<organism evidence="2 3">
    <name type="scientific">Paracoccus fistulariae</name>
    <dbReference type="NCBI Taxonomy" id="658446"/>
    <lineage>
        <taxon>Bacteria</taxon>
        <taxon>Pseudomonadati</taxon>
        <taxon>Pseudomonadota</taxon>
        <taxon>Alphaproteobacteria</taxon>
        <taxon>Rhodobacterales</taxon>
        <taxon>Paracoccaceae</taxon>
        <taxon>Paracoccus</taxon>
    </lineage>
</organism>
<feature type="transmembrane region" description="Helical" evidence="1">
    <location>
        <begin position="181"/>
        <end position="207"/>
    </location>
</feature>
<accession>A0ABY7SIG4</accession>